<accession>A0ABY1JMR2</accession>
<proteinExistence type="predicted"/>
<dbReference type="SUPFAM" id="SSF49899">
    <property type="entry name" value="Concanavalin A-like lectins/glucanases"/>
    <property type="match status" value="1"/>
</dbReference>
<dbReference type="Gene3D" id="2.60.120.560">
    <property type="entry name" value="Exo-inulinase, domain 1"/>
    <property type="match status" value="1"/>
</dbReference>
<evidence type="ECO:0000313" key="3">
    <source>
        <dbReference type="Proteomes" id="UP000186666"/>
    </source>
</evidence>
<feature type="domain" description="Glycosyl hydrolase family 32 C-terminal" evidence="1">
    <location>
        <begin position="32"/>
        <end position="96"/>
    </location>
</feature>
<dbReference type="Pfam" id="PF08244">
    <property type="entry name" value="Glyco_hydro_32C"/>
    <property type="match status" value="1"/>
</dbReference>
<organism evidence="2 3">
    <name type="scientific">Paenibacillus macquariensis</name>
    <dbReference type="NCBI Taxonomy" id="948756"/>
    <lineage>
        <taxon>Bacteria</taxon>
        <taxon>Bacillati</taxon>
        <taxon>Bacillota</taxon>
        <taxon>Bacilli</taxon>
        <taxon>Bacillales</taxon>
        <taxon>Paenibacillaceae</taxon>
        <taxon>Paenibacillus</taxon>
    </lineage>
</organism>
<evidence type="ECO:0000259" key="1">
    <source>
        <dbReference type="Pfam" id="PF08244"/>
    </source>
</evidence>
<dbReference type="EMBL" id="FTNK01000002">
    <property type="protein sequence ID" value="SIQ46805.1"/>
    <property type="molecule type" value="Genomic_DNA"/>
</dbReference>
<keyword evidence="3" id="KW-1185">Reference proteome</keyword>
<dbReference type="InterPro" id="IPR013320">
    <property type="entry name" value="ConA-like_dom_sf"/>
</dbReference>
<reference evidence="2 3" key="1">
    <citation type="submission" date="2017-01" db="EMBL/GenBank/DDBJ databases">
        <authorList>
            <person name="Varghese N."/>
            <person name="Submissions S."/>
        </authorList>
    </citation>
    <scope>NUCLEOTIDE SEQUENCE [LARGE SCALE GENOMIC DNA]</scope>
    <source>
        <strain evidence="2 3">ATCC 23464</strain>
    </source>
</reference>
<sequence>MLTLSEDRKVLMNPVEELKLLCEAKHLVCKDQKVNGSHFVDVTEQLLEVKVVFNIEDTNAEAVGLKIRGVGEQETVIRYNIANQKLTLDCSKSGKPVNSV</sequence>
<evidence type="ECO:0000313" key="2">
    <source>
        <dbReference type="EMBL" id="SIQ46805.1"/>
    </source>
</evidence>
<comment type="caution">
    <text evidence="2">The sequence shown here is derived from an EMBL/GenBank/DDBJ whole genome shotgun (WGS) entry which is preliminary data.</text>
</comment>
<name>A0ABY1JMR2_9BACL</name>
<gene>
    <name evidence="2" type="ORF">SAMN05421578_102126</name>
</gene>
<dbReference type="Proteomes" id="UP000186666">
    <property type="component" value="Unassembled WGS sequence"/>
</dbReference>
<dbReference type="RefSeq" id="WP_068580701.1">
    <property type="nucleotide sequence ID" value="NZ_JARLKF010000016.1"/>
</dbReference>
<dbReference type="InterPro" id="IPR013189">
    <property type="entry name" value="Glyco_hydro_32_C"/>
</dbReference>
<protein>
    <submittedName>
        <fullName evidence="2">Beta-fructofuranosidase</fullName>
    </submittedName>
</protein>